<dbReference type="CDD" id="cd08493">
    <property type="entry name" value="PBP2_DppA_like"/>
    <property type="match status" value="1"/>
</dbReference>
<dbReference type="Pfam" id="PF00496">
    <property type="entry name" value="SBP_bac_5"/>
    <property type="match status" value="1"/>
</dbReference>
<proteinExistence type="inferred from homology"/>
<evidence type="ECO:0000256" key="3">
    <source>
        <dbReference type="ARBA" id="ARBA00022729"/>
    </source>
</evidence>
<dbReference type="PANTHER" id="PTHR30290">
    <property type="entry name" value="PERIPLASMIC BINDING COMPONENT OF ABC TRANSPORTER"/>
    <property type="match status" value="1"/>
</dbReference>
<dbReference type="InterPro" id="IPR030678">
    <property type="entry name" value="Peptide/Ni-bd"/>
</dbReference>
<dbReference type="Proteomes" id="UP000485569">
    <property type="component" value="Unassembled WGS sequence"/>
</dbReference>
<dbReference type="Gene3D" id="3.40.190.10">
    <property type="entry name" value="Periplasmic binding protein-like II"/>
    <property type="match status" value="1"/>
</dbReference>
<accession>A0A1V5SKK7</accession>
<keyword evidence="2" id="KW-0813">Transport</keyword>
<dbReference type="SUPFAM" id="SSF53850">
    <property type="entry name" value="Periplasmic binding protein-like II"/>
    <property type="match status" value="1"/>
</dbReference>
<dbReference type="GO" id="GO:1904680">
    <property type="term" value="F:peptide transmembrane transporter activity"/>
    <property type="evidence" value="ECO:0007669"/>
    <property type="project" value="TreeGrafter"/>
</dbReference>
<dbReference type="InterPro" id="IPR023765">
    <property type="entry name" value="SBP_5_CS"/>
</dbReference>
<dbReference type="Gene3D" id="3.10.105.10">
    <property type="entry name" value="Dipeptide-binding Protein, Domain 3"/>
    <property type="match status" value="1"/>
</dbReference>
<organism evidence="5">
    <name type="scientific">Candidatus Atribacter allofermentans</name>
    <dbReference type="NCBI Taxonomy" id="1852833"/>
    <lineage>
        <taxon>Bacteria</taxon>
        <taxon>Pseudomonadati</taxon>
        <taxon>Atribacterota</taxon>
        <taxon>Atribacteria</taxon>
        <taxon>Atribacterales</taxon>
        <taxon>Atribacteraceae</taxon>
        <taxon>Atribacter</taxon>
    </lineage>
</organism>
<name>A0A1V5SKK7_9BACT</name>
<dbReference type="GO" id="GO:0015833">
    <property type="term" value="P:peptide transport"/>
    <property type="evidence" value="ECO:0007669"/>
    <property type="project" value="TreeGrafter"/>
</dbReference>
<reference evidence="5" key="1">
    <citation type="submission" date="2017-02" db="EMBL/GenBank/DDBJ databases">
        <title>Delving into the versatile metabolic prowess of the omnipresent phylum Bacteroidetes.</title>
        <authorList>
            <person name="Nobu M.K."/>
            <person name="Mei R."/>
            <person name="Narihiro T."/>
            <person name="Kuroda K."/>
            <person name="Liu W.-T."/>
        </authorList>
    </citation>
    <scope>NUCLEOTIDE SEQUENCE</scope>
    <source>
        <strain evidence="5">ADurb.Bin276</strain>
    </source>
</reference>
<gene>
    <name evidence="5" type="primary">dppA_4</name>
    <name evidence="5" type="ORF">BWY41_01793</name>
</gene>
<comment type="caution">
    <text evidence="5">The sequence shown here is derived from an EMBL/GenBank/DDBJ whole genome shotgun (WGS) entry which is preliminary data.</text>
</comment>
<dbReference type="Gene3D" id="3.90.76.10">
    <property type="entry name" value="Dipeptide-binding Protein, Domain 1"/>
    <property type="match status" value="1"/>
</dbReference>
<sequence length="532" mass="59897">MKKWMMWGTIFMLVVGLIGFASAQGRCVQVGGTLIHGSAGDASRLDPADVTDGISISMTDNIFEGLVRYKPGTSEVEPALAESWEISPDGLSFTFHLRKGVKFHDGTDFNADAVVYSLKRQFDPDHPFFKNGEWAYWQWMFTDVKDVVKVDDYTAQIILSNPNSTIMTSLAMFTASMVSPAAGEKYGADFFKNPVGTGPFKFVEWVKDDHLTLEVNLDYWGGRAYVDKLIFRSIPDPSVRLIELEKGSIDSMEYPNADDLERIKNNPNLYIQEAPGLNVGYLAMNMGEDTPGFEKPFGDVRVRKAIAHAINKPEIVEYLFQGTALLAKNPIPPIMWGYNDTIEDYEYNPEKAIELLKEAGYPNGFETTFWVMPVSRPYMFDPPKIAEAIQADLEAVGIKANIYSVEWGTYLQETEAGKHPMCMLGWTGDNGDPDNFIYVLLDKDAAIVGSAGNVAFYRNDELHDILIKAQRTYDIAERTALYEKAQEIIHADVPWVPIAHAKVFMVFKKNVRGFVMYPTERKFFNTVSIEQE</sequence>
<evidence type="ECO:0000259" key="4">
    <source>
        <dbReference type="Pfam" id="PF00496"/>
    </source>
</evidence>
<dbReference type="PROSITE" id="PS01040">
    <property type="entry name" value="SBP_BACTERIAL_5"/>
    <property type="match status" value="1"/>
</dbReference>
<evidence type="ECO:0000256" key="2">
    <source>
        <dbReference type="ARBA" id="ARBA00022448"/>
    </source>
</evidence>
<dbReference type="GO" id="GO:0043190">
    <property type="term" value="C:ATP-binding cassette (ABC) transporter complex"/>
    <property type="evidence" value="ECO:0007669"/>
    <property type="project" value="InterPro"/>
</dbReference>
<comment type="similarity">
    <text evidence="1">Belongs to the bacterial solute-binding protein 5 family.</text>
</comment>
<dbReference type="PIRSF" id="PIRSF002741">
    <property type="entry name" value="MppA"/>
    <property type="match status" value="1"/>
</dbReference>
<keyword evidence="3" id="KW-0732">Signal</keyword>
<dbReference type="InterPro" id="IPR039424">
    <property type="entry name" value="SBP_5"/>
</dbReference>
<evidence type="ECO:0000313" key="5">
    <source>
        <dbReference type="EMBL" id="OQA55017.1"/>
    </source>
</evidence>
<feature type="domain" description="Solute-binding protein family 5" evidence="4">
    <location>
        <begin position="75"/>
        <end position="443"/>
    </location>
</feature>
<dbReference type="GO" id="GO:0030288">
    <property type="term" value="C:outer membrane-bounded periplasmic space"/>
    <property type="evidence" value="ECO:0007669"/>
    <property type="project" value="UniProtKB-ARBA"/>
</dbReference>
<dbReference type="InterPro" id="IPR000914">
    <property type="entry name" value="SBP_5_dom"/>
</dbReference>
<dbReference type="PANTHER" id="PTHR30290:SF9">
    <property type="entry name" value="OLIGOPEPTIDE-BINDING PROTEIN APPA"/>
    <property type="match status" value="1"/>
</dbReference>
<evidence type="ECO:0000256" key="1">
    <source>
        <dbReference type="ARBA" id="ARBA00005695"/>
    </source>
</evidence>
<dbReference type="EMBL" id="MWBQ01000183">
    <property type="protein sequence ID" value="OQA55017.1"/>
    <property type="molecule type" value="Genomic_DNA"/>
</dbReference>
<protein>
    <submittedName>
        <fullName evidence="5">Periplasmic dipeptide transport protein</fullName>
    </submittedName>
</protein>
<dbReference type="AlphaFoldDB" id="A0A1V5SKK7"/>